<dbReference type="SMART" id="SM00174">
    <property type="entry name" value="RHO"/>
    <property type="match status" value="1"/>
</dbReference>
<dbReference type="InterPro" id="IPR027417">
    <property type="entry name" value="P-loop_NTPase"/>
</dbReference>
<protein>
    <submittedName>
        <fullName evidence="2">Rab1a</fullName>
    </submittedName>
</protein>
<proteinExistence type="predicted"/>
<dbReference type="GO" id="GO:0003924">
    <property type="term" value="F:GTPase activity"/>
    <property type="evidence" value="ECO:0007669"/>
    <property type="project" value="InterPro"/>
</dbReference>
<dbReference type="PRINTS" id="PR00449">
    <property type="entry name" value="RASTRNSFRMNG"/>
</dbReference>
<accession>A0AA86P8K6</accession>
<sequence length="189" mass="21341">MNRVFKIVALGATAVGKSSILLRAARDQYSDVHQLNIGAVYYRKTVELKDSEEVIKLELWDTAGQERYNSVTQLYYRNASAILIVFSMDDAESLQKAIEWRNVLLEQNSDAIIILVGNKSDICLKCLQAEQYALSNTLQYFVVSAKLGNGVEELFQYIAQACNNLKQHTQSAKVQIVAPQEQKSFCCFF</sequence>
<dbReference type="EMBL" id="CAXDID020000484">
    <property type="protein sequence ID" value="CAL6096274.1"/>
    <property type="molecule type" value="Genomic_DNA"/>
</dbReference>
<dbReference type="PROSITE" id="PS51420">
    <property type="entry name" value="RHO"/>
    <property type="match status" value="1"/>
</dbReference>
<evidence type="ECO:0000313" key="2">
    <source>
        <dbReference type="EMBL" id="CAI9934147.1"/>
    </source>
</evidence>
<keyword evidence="4" id="KW-1185">Reference proteome</keyword>
<dbReference type="PROSITE" id="PS51419">
    <property type="entry name" value="RAB"/>
    <property type="match status" value="1"/>
</dbReference>
<comment type="caution">
    <text evidence="2">The sequence shown here is derived from an EMBL/GenBank/DDBJ whole genome shotgun (WGS) entry which is preliminary data.</text>
</comment>
<dbReference type="CDD" id="cd00154">
    <property type="entry name" value="Rab"/>
    <property type="match status" value="1"/>
</dbReference>
<dbReference type="Pfam" id="PF00071">
    <property type="entry name" value="Ras"/>
    <property type="match status" value="1"/>
</dbReference>
<dbReference type="PANTHER" id="PTHR47978">
    <property type="match status" value="1"/>
</dbReference>
<dbReference type="InterPro" id="IPR005225">
    <property type="entry name" value="Small_GTP-bd"/>
</dbReference>
<evidence type="ECO:0000313" key="4">
    <source>
        <dbReference type="Proteomes" id="UP001642409"/>
    </source>
</evidence>
<dbReference type="SUPFAM" id="SSF52540">
    <property type="entry name" value="P-loop containing nucleoside triphosphate hydrolases"/>
    <property type="match status" value="1"/>
</dbReference>
<dbReference type="Proteomes" id="UP001642409">
    <property type="component" value="Unassembled WGS sequence"/>
</dbReference>
<dbReference type="SMART" id="SM00175">
    <property type="entry name" value="RAB"/>
    <property type="match status" value="1"/>
</dbReference>
<dbReference type="GO" id="GO:0005525">
    <property type="term" value="F:GTP binding"/>
    <property type="evidence" value="ECO:0007669"/>
    <property type="project" value="InterPro"/>
</dbReference>
<dbReference type="NCBIfam" id="TIGR00231">
    <property type="entry name" value="small_GTP"/>
    <property type="match status" value="1"/>
</dbReference>
<dbReference type="Gene3D" id="3.40.50.300">
    <property type="entry name" value="P-loop containing nucleotide triphosphate hydrolases"/>
    <property type="match status" value="1"/>
</dbReference>
<name>A0AA86P8K6_9EUKA</name>
<dbReference type="InterPro" id="IPR001806">
    <property type="entry name" value="Small_GTPase"/>
</dbReference>
<dbReference type="SMART" id="SM00173">
    <property type="entry name" value="RAS"/>
    <property type="match status" value="1"/>
</dbReference>
<dbReference type="FunFam" id="3.40.50.300:FF:001329">
    <property type="entry name" value="Small GTP-binding protein, putative"/>
    <property type="match status" value="1"/>
</dbReference>
<dbReference type="AlphaFoldDB" id="A0AA86P8K6"/>
<dbReference type="EMBL" id="CATOUU010000558">
    <property type="protein sequence ID" value="CAI9934147.1"/>
    <property type="molecule type" value="Genomic_DNA"/>
</dbReference>
<keyword evidence="1" id="KW-0547">Nucleotide-binding</keyword>
<evidence type="ECO:0000313" key="3">
    <source>
        <dbReference type="EMBL" id="CAL6096274.1"/>
    </source>
</evidence>
<reference evidence="2" key="1">
    <citation type="submission" date="2023-06" db="EMBL/GenBank/DDBJ databases">
        <authorList>
            <person name="Kurt Z."/>
        </authorList>
    </citation>
    <scope>NUCLEOTIDE SEQUENCE</scope>
</reference>
<organism evidence="2">
    <name type="scientific">Hexamita inflata</name>
    <dbReference type="NCBI Taxonomy" id="28002"/>
    <lineage>
        <taxon>Eukaryota</taxon>
        <taxon>Metamonada</taxon>
        <taxon>Diplomonadida</taxon>
        <taxon>Hexamitidae</taxon>
        <taxon>Hexamitinae</taxon>
        <taxon>Hexamita</taxon>
    </lineage>
</organism>
<dbReference type="PROSITE" id="PS51421">
    <property type="entry name" value="RAS"/>
    <property type="match status" value="1"/>
</dbReference>
<gene>
    <name evidence="2" type="ORF">HINF_LOCUS21792</name>
    <name evidence="3" type="ORF">HINF_LOCUS68351</name>
</gene>
<reference evidence="3 4" key="2">
    <citation type="submission" date="2024-07" db="EMBL/GenBank/DDBJ databases">
        <authorList>
            <person name="Akdeniz Z."/>
        </authorList>
    </citation>
    <scope>NUCLEOTIDE SEQUENCE [LARGE SCALE GENOMIC DNA]</scope>
</reference>
<evidence type="ECO:0000256" key="1">
    <source>
        <dbReference type="ARBA" id="ARBA00022741"/>
    </source>
</evidence>